<reference evidence="5" key="2">
    <citation type="submission" date="2020-09" db="EMBL/GenBank/DDBJ databases">
        <authorList>
            <person name="Sun Q."/>
            <person name="Zhou Y."/>
        </authorList>
    </citation>
    <scope>NUCLEOTIDE SEQUENCE</scope>
    <source>
        <strain evidence="5">CGMCC 1.16548</strain>
    </source>
</reference>
<evidence type="ECO:0000313" key="6">
    <source>
        <dbReference type="Proteomes" id="UP000617531"/>
    </source>
</evidence>
<dbReference type="Pfam" id="PF02449">
    <property type="entry name" value="Glyco_hydro_42"/>
    <property type="match status" value="1"/>
</dbReference>
<evidence type="ECO:0000256" key="2">
    <source>
        <dbReference type="ARBA" id="ARBA00023295"/>
    </source>
</evidence>
<dbReference type="SUPFAM" id="SSF51445">
    <property type="entry name" value="(Trans)glycosidases"/>
    <property type="match status" value="1"/>
</dbReference>
<dbReference type="GO" id="GO:0009341">
    <property type="term" value="C:beta-galactosidase complex"/>
    <property type="evidence" value="ECO:0007669"/>
    <property type="project" value="InterPro"/>
</dbReference>
<evidence type="ECO:0000259" key="3">
    <source>
        <dbReference type="Pfam" id="PF02449"/>
    </source>
</evidence>
<dbReference type="Pfam" id="PF18120">
    <property type="entry name" value="DUF5597"/>
    <property type="match status" value="1"/>
</dbReference>
<dbReference type="Gene3D" id="2.60.220.20">
    <property type="entry name" value="putative beta-Galactosidase from caulobacter crescentus"/>
    <property type="match status" value="1"/>
</dbReference>
<keyword evidence="2" id="KW-0326">Glycosidase</keyword>
<sequence length="550" mass="59071">MGVDPRRNPEVSGQGRGAWALDQQGVLRRDGVPALLLGGQVHNSSTSTESAIRESFARARAVNANTVLAPVSWALFEPEEGAFDTTLIDRMIEEARANGLRLVPLWFGAVKNAGSGYAPSWVRADPERFPRAVVSGRGKAAFTYEGATAKPVLSLFGENLLQADASAFAALLRRITEVDHDGIVAMVQVENEAGILTDSRDRSGTADAVWASLVPRELITALAAGDGISPSARRWRERGGLLEGTWESVFGDDDRAEEIFMACGVASYIEGVARRGRAESILPLYTNAWLGPQPGQESPGQYPSGGPTSTVIDVWKAMAPTLALVAPDIYVEDAAGAMAVYARADQPLFVPESQPRTGELVRALGTFSAIGWSAFGVDELTSQGTIAQLLGHLTALEAPLLAARERRGLGSVVIESPEEIVELTLGQTELHARGSVVLFHHLLVDVGVQVPLTTPEFPDETEPGAMMPAAADPRPFALIAAESDDEFLVIGRGVTLDFVDPTRRIEIDSAEELRLEDGVHVVSRVLNGDERLQLLPVREVGVVRIRLLRF</sequence>
<feature type="domain" description="DUF5597" evidence="4">
    <location>
        <begin position="393"/>
        <end position="534"/>
    </location>
</feature>
<gene>
    <name evidence="5" type="ORF">GCM10011600_16290</name>
</gene>
<organism evidence="5 6">
    <name type="scientific">Pseudolysinimonas yzui</name>
    <dbReference type="NCBI Taxonomy" id="2708254"/>
    <lineage>
        <taxon>Bacteria</taxon>
        <taxon>Bacillati</taxon>
        <taxon>Actinomycetota</taxon>
        <taxon>Actinomycetes</taxon>
        <taxon>Micrococcales</taxon>
        <taxon>Microbacteriaceae</taxon>
        <taxon>Pseudolysinimonas</taxon>
    </lineage>
</organism>
<comment type="caution">
    <text evidence="5">The sequence shown here is derived from an EMBL/GenBank/DDBJ whole genome shotgun (WGS) entry which is preliminary data.</text>
</comment>
<proteinExistence type="predicted"/>
<dbReference type="InterPro" id="IPR040719">
    <property type="entry name" value="DUF5597"/>
</dbReference>
<reference evidence="5" key="1">
    <citation type="journal article" date="2014" name="Int. J. Syst. Evol. Microbiol.">
        <title>Complete genome sequence of Corynebacterium casei LMG S-19264T (=DSM 44701T), isolated from a smear-ripened cheese.</title>
        <authorList>
            <consortium name="US DOE Joint Genome Institute (JGI-PGF)"/>
            <person name="Walter F."/>
            <person name="Albersmeier A."/>
            <person name="Kalinowski J."/>
            <person name="Ruckert C."/>
        </authorList>
    </citation>
    <scope>NUCLEOTIDE SEQUENCE</scope>
    <source>
        <strain evidence="5">CGMCC 1.16548</strain>
    </source>
</reference>
<evidence type="ECO:0000259" key="4">
    <source>
        <dbReference type="Pfam" id="PF18120"/>
    </source>
</evidence>
<dbReference type="EMBL" id="BNAI01000002">
    <property type="protein sequence ID" value="GHF15936.1"/>
    <property type="molecule type" value="Genomic_DNA"/>
</dbReference>
<evidence type="ECO:0000313" key="5">
    <source>
        <dbReference type="EMBL" id="GHF15936.1"/>
    </source>
</evidence>
<dbReference type="RefSeq" id="WP_191282950.1">
    <property type="nucleotide sequence ID" value="NZ_BNAI01000002.1"/>
</dbReference>
<feature type="domain" description="Glycoside hydrolase family 42 N-terminal" evidence="3">
    <location>
        <begin position="48"/>
        <end position="103"/>
    </location>
</feature>
<evidence type="ECO:0000256" key="1">
    <source>
        <dbReference type="ARBA" id="ARBA00022801"/>
    </source>
</evidence>
<dbReference type="AlphaFoldDB" id="A0A8J3M4D1"/>
<dbReference type="InterPro" id="IPR013529">
    <property type="entry name" value="Glyco_hydro_42_N"/>
</dbReference>
<dbReference type="GO" id="GO:0005975">
    <property type="term" value="P:carbohydrate metabolic process"/>
    <property type="evidence" value="ECO:0007669"/>
    <property type="project" value="InterPro"/>
</dbReference>
<name>A0A8J3M4D1_9MICO</name>
<keyword evidence="1" id="KW-0378">Hydrolase</keyword>
<protein>
    <submittedName>
        <fullName evidence="5">Beta-galactosidase</fullName>
    </submittedName>
</protein>
<dbReference type="Gene3D" id="3.20.20.80">
    <property type="entry name" value="Glycosidases"/>
    <property type="match status" value="1"/>
</dbReference>
<dbReference type="GO" id="GO:0004565">
    <property type="term" value="F:beta-galactosidase activity"/>
    <property type="evidence" value="ECO:0007669"/>
    <property type="project" value="InterPro"/>
</dbReference>
<keyword evidence="6" id="KW-1185">Reference proteome</keyword>
<dbReference type="Proteomes" id="UP000617531">
    <property type="component" value="Unassembled WGS sequence"/>
</dbReference>
<dbReference type="InterPro" id="IPR017853">
    <property type="entry name" value="GH"/>
</dbReference>
<accession>A0A8J3M4D1</accession>